<reference evidence="5" key="1">
    <citation type="submission" date="2012-02" db="EMBL/GenBank/DDBJ databases">
        <title>The complete genome of Echinicola vietnamensis DSM 17526.</title>
        <authorList>
            <person name="Lucas S."/>
            <person name="Copeland A."/>
            <person name="Lapidus A."/>
            <person name="Glavina del Rio T."/>
            <person name="Dalin E."/>
            <person name="Tice H."/>
            <person name="Bruce D."/>
            <person name="Goodwin L."/>
            <person name="Pitluck S."/>
            <person name="Peters L."/>
            <person name="Ovchinnikova G."/>
            <person name="Teshima H."/>
            <person name="Kyrpides N."/>
            <person name="Mavromatis K."/>
            <person name="Ivanova N."/>
            <person name="Brettin T."/>
            <person name="Detter J.C."/>
            <person name="Han C."/>
            <person name="Larimer F."/>
            <person name="Land M."/>
            <person name="Hauser L."/>
            <person name="Markowitz V."/>
            <person name="Cheng J.-F."/>
            <person name="Hugenholtz P."/>
            <person name="Woyke T."/>
            <person name="Wu D."/>
            <person name="Brambilla E."/>
            <person name="Klenk H.-P."/>
            <person name="Eisen J.A."/>
        </authorList>
    </citation>
    <scope>NUCLEOTIDE SEQUENCE [LARGE SCALE GENOMIC DNA]</scope>
    <source>
        <strain evidence="5">DSM 17526 / LMG 23754 / KMM 6221</strain>
    </source>
</reference>
<evidence type="ECO:0000313" key="5">
    <source>
        <dbReference type="Proteomes" id="UP000010796"/>
    </source>
</evidence>
<dbReference type="EMBL" id="CP003346">
    <property type="protein sequence ID" value="AGA79706.1"/>
    <property type="molecule type" value="Genomic_DNA"/>
</dbReference>
<evidence type="ECO:0000256" key="1">
    <source>
        <dbReference type="ARBA" id="ARBA00022737"/>
    </source>
</evidence>
<gene>
    <name evidence="4" type="ordered locus">Echvi_3490</name>
</gene>
<dbReference type="STRING" id="926556.Echvi_3490"/>
<dbReference type="InterPro" id="IPR001258">
    <property type="entry name" value="NHL_repeat"/>
</dbReference>
<dbReference type="PATRIC" id="fig|926556.3.peg.3676"/>
<dbReference type="HOGENOM" id="CLU_008645_1_0_10"/>
<evidence type="ECO:0000259" key="3">
    <source>
        <dbReference type="Pfam" id="PF01833"/>
    </source>
</evidence>
<dbReference type="Pfam" id="PF01436">
    <property type="entry name" value="NHL"/>
    <property type="match status" value="5"/>
</dbReference>
<keyword evidence="1" id="KW-0677">Repeat</keyword>
<dbReference type="InterPro" id="IPR014756">
    <property type="entry name" value="Ig_E-set"/>
</dbReference>
<dbReference type="SUPFAM" id="SSF81296">
    <property type="entry name" value="E set domains"/>
    <property type="match status" value="1"/>
</dbReference>
<evidence type="ECO:0000313" key="4">
    <source>
        <dbReference type="EMBL" id="AGA79706.1"/>
    </source>
</evidence>
<organism evidence="4 5">
    <name type="scientific">Echinicola vietnamensis (strain DSM 17526 / LMG 23754 / KMM 6221)</name>
    <dbReference type="NCBI Taxonomy" id="926556"/>
    <lineage>
        <taxon>Bacteria</taxon>
        <taxon>Pseudomonadati</taxon>
        <taxon>Bacteroidota</taxon>
        <taxon>Cytophagia</taxon>
        <taxon>Cytophagales</taxon>
        <taxon>Cyclobacteriaceae</taxon>
        <taxon>Echinicola</taxon>
    </lineage>
</organism>
<dbReference type="Proteomes" id="UP000010796">
    <property type="component" value="Chromosome"/>
</dbReference>
<dbReference type="SUPFAM" id="SSF63829">
    <property type="entry name" value="Calcium-dependent phosphotriesterase"/>
    <property type="match status" value="1"/>
</dbReference>
<sequence length="428" mass="45421">MAIAFFGCDNDDTTPSGNSGPFVYTMVPMEGNVKDVVTIQGNNFSTDRSQNQVTFDGVEGTVLEASKSRIQVVVPEGEGVQQVEVSVNGEAANGAALTFLHVERPSNYVVSTLAGSSDYGLIDGSGIQAAFRNPEGVTMHPDGYLIVTDRANNSIRKVTTDGAVSTVLGTGNSGFQNGPVASALLDYPWKSCVDMEGNIYVADRDNHMIRKIDPQGMVSTVAGTGEAGFADGPAEEAQFDQPLDIAVTAEGVLYVTDNRNHRIRKIEVDGTVSTVAGSEQGNQDGALEEATFRYPSGLDVDDMGNIYVADRINHLIRKIDLNAGQVSTVAGDGSQGTRDGQVMTAQFNNPYGISVADNGQLVVADLSNHKIRLIQGENVITIAGSVAGFLDGVGVTSQFYNPTDVTYHDGVIYVADLGNHRVRKIESE</sequence>
<dbReference type="AlphaFoldDB" id="L0G3W9"/>
<evidence type="ECO:0000256" key="2">
    <source>
        <dbReference type="PROSITE-ProRule" id="PRU00504"/>
    </source>
</evidence>
<feature type="repeat" description="NHL" evidence="2">
    <location>
        <begin position="233"/>
        <end position="269"/>
    </location>
</feature>
<feature type="domain" description="IPT/TIG" evidence="3">
    <location>
        <begin position="21"/>
        <end position="99"/>
    </location>
</feature>
<dbReference type="PANTHER" id="PTHR13833:SF71">
    <property type="entry name" value="NHL DOMAIN-CONTAINING PROTEIN"/>
    <property type="match status" value="1"/>
</dbReference>
<dbReference type="Pfam" id="PF01833">
    <property type="entry name" value="TIG"/>
    <property type="match status" value="1"/>
</dbReference>
<dbReference type="Gene3D" id="2.120.10.30">
    <property type="entry name" value="TolB, C-terminal domain"/>
    <property type="match status" value="4"/>
</dbReference>
<accession>L0G3W9</accession>
<dbReference type="PROSITE" id="PS51125">
    <property type="entry name" value="NHL"/>
    <property type="match status" value="1"/>
</dbReference>
<dbReference type="InterPro" id="IPR002909">
    <property type="entry name" value="IPT_dom"/>
</dbReference>
<dbReference type="InterPro" id="IPR013783">
    <property type="entry name" value="Ig-like_fold"/>
</dbReference>
<keyword evidence="5" id="KW-1185">Reference proteome</keyword>
<protein>
    <submittedName>
        <fullName evidence="4">Gluconolactonase</fullName>
    </submittedName>
</protein>
<dbReference type="Gene3D" id="2.60.40.10">
    <property type="entry name" value="Immunoglobulins"/>
    <property type="match status" value="1"/>
</dbReference>
<dbReference type="KEGG" id="evi:Echvi_3490"/>
<name>L0G3W9_ECHVK</name>
<dbReference type="eggNOG" id="COG3391">
    <property type="taxonomic scope" value="Bacteria"/>
</dbReference>
<dbReference type="CDD" id="cd00603">
    <property type="entry name" value="IPT_PCSR"/>
    <property type="match status" value="1"/>
</dbReference>
<dbReference type="InterPro" id="IPR011042">
    <property type="entry name" value="6-blade_b-propeller_TolB-like"/>
</dbReference>
<dbReference type="CDD" id="cd14953">
    <property type="entry name" value="NHL_like_1"/>
    <property type="match status" value="1"/>
</dbReference>
<dbReference type="PANTHER" id="PTHR13833">
    <property type="match status" value="1"/>
</dbReference>
<proteinExistence type="predicted"/>